<keyword evidence="2" id="KW-1185">Reference proteome</keyword>
<evidence type="ECO:0000313" key="2">
    <source>
        <dbReference type="Proteomes" id="UP000824881"/>
    </source>
</evidence>
<reference evidence="1 2" key="1">
    <citation type="journal article" date="2021" name="Appl. Environ. Microbiol.">
        <title>Genetic linkage and physical mapping for an oyster mushroom Pleurotus cornucopiae and QTL analysis for the trait cap color.</title>
        <authorList>
            <person name="Zhang Y."/>
            <person name="Gao W."/>
            <person name="Sonnenberg A."/>
            <person name="Chen Q."/>
            <person name="Zhang J."/>
            <person name="Huang C."/>
        </authorList>
    </citation>
    <scope>NUCLEOTIDE SEQUENCE [LARGE SCALE GENOMIC DNA]</scope>
    <source>
        <strain evidence="1">CCMSSC00406</strain>
    </source>
</reference>
<accession>A0ACB7J5B8</accession>
<evidence type="ECO:0000313" key="1">
    <source>
        <dbReference type="EMBL" id="KAG9225777.1"/>
    </source>
</evidence>
<organism evidence="1 2">
    <name type="scientific">Pleurotus cornucopiae</name>
    <name type="common">Cornucopia mushroom</name>
    <dbReference type="NCBI Taxonomy" id="5321"/>
    <lineage>
        <taxon>Eukaryota</taxon>
        <taxon>Fungi</taxon>
        <taxon>Dikarya</taxon>
        <taxon>Basidiomycota</taxon>
        <taxon>Agaricomycotina</taxon>
        <taxon>Agaricomycetes</taxon>
        <taxon>Agaricomycetidae</taxon>
        <taxon>Agaricales</taxon>
        <taxon>Pleurotineae</taxon>
        <taxon>Pleurotaceae</taxon>
        <taxon>Pleurotus</taxon>
    </lineage>
</organism>
<dbReference type="Proteomes" id="UP000824881">
    <property type="component" value="Unassembled WGS sequence"/>
</dbReference>
<dbReference type="EMBL" id="WQMT02000002">
    <property type="protein sequence ID" value="KAG9225777.1"/>
    <property type="molecule type" value="Genomic_DNA"/>
</dbReference>
<gene>
    <name evidence="1" type="ORF">CCMSSC00406_0007787</name>
</gene>
<proteinExistence type="predicted"/>
<sequence>MGSNVGSSLDSHFSEFFGTNVERYSDEQFNQLDMPGGDDFYDITTIFSEGSQEMEDGSLLMTEGFELQQAMNAFEASL</sequence>
<comment type="caution">
    <text evidence="1">The sequence shown here is derived from an EMBL/GenBank/DDBJ whole genome shotgun (WGS) entry which is preliminary data.</text>
</comment>
<protein>
    <submittedName>
        <fullName evidence="1">Uncharacterized protein</fullName>
    </submittedName>
</protein>
<name>A0ACB7J5B8_PLECO</name>